<dbReference type="Proteomes" id="UP000015453">
    <property type="component" value="Unassembled WGS sequence"/>
</dbReference>
<keyword evidence="2 5" id="KW-0812">Transmembrane</keyword>
<feature type="non-terminal residue" evidence="7">
    <location>
        <position position="121"/>
    </location>
</feature>
<evidence type="ECO:0000256" key="2">
    <source>
        <dbReference type="ARBA" id="ARBA00022692"/>
    </source>
</evidence>
<evidence type="ECO:0000313" key="7">
    <source>
        <dbReference type="EMBL" id="EPS62888.1"/>
    </source>
</evidence>
<accession>S8DJ80</accession>
<dbReference type="InterPro" id="IPR044839">
    <property type="entry name" value="NDR1-like"/>
</dbReference>
<dbReference type="InterPro" id="IPR004864">
    <property type="entry name" value="LEA_2"/>
</dbReference>
<dbReference type="GO" id="GO:0098542">
    <property type="term" value="P:defense response to other organism"/>
    <property type="evidence" value="ECO:0007669"/>
    <property type="project" value="InterPro"/>
</dbReference>
<evidence type="ECO:0000256" key="4">
    <source>
        <dbReference type="ARBA" id="ARBA00023136"/>
    </source>
</evidence>
<evidence type="ECO:0000256" key="5">
    <source>
        <dbReference type="SAM" id="Phobius"/>
    </source>
</evidence>
<dbReference type="PANTHER" id="PTHR31415">
    <property type="entry name" value="OS05G0367900 PROTEIN"/>
    <property type="match status" value="1"/>
</dbReference>
<feature type="transmembrane region" description="Helical" evidence="5">
    <location>
        <begin position="12"/>
        <end position="40"/>
    </location>
</feature>
<evidence type="ECO:0000313" key="8">
    <source>
        <dbReference type="Proteomes" id="UP000015453"/>
    </source>
</evidence>
<proteinExistence type="predicted"/>
<keyword evidence="4 5" id="KW-0472">Membrane</keyword>
<reference evidence="7 8" key="1">
    <citation type="journal article" date="2013" name="BMC Genomics">
        <title>The miniature genome of a carnivorous plant Genlisea aurea contains a low number of genes and short non-coding sequences.</title>
        <authorList>
            <person name="Leushkin E.V."/>
            <person name="Sutormin R.A."/>
            <person name="Nabieva E.R."/>
            <person name="Penin A.A."/>
            <person name="Kondrashov A.S."/>
            <person name="Logacheva M.D."/>
        </authorList>
    </citation>
    <scope>NUCLEOTIDE SEQUENCE [LARGE SCALE GENOMIC DNA]</scope>
</reference>
<comment type="subcellular location">
    <subcellularLocation>
        <location evidence="1">Membrane</location>
        <topology evidence="1">Single-pass membrane protein</topology>
    </subcellularLocation>
</comment>
<evidence type="ECO:0000256" key="3">
    <source>
        <dbReference type="ARBA" id="ARBA00022989"/>
    </source>
</evidence>
<dbReference type="Pfam" id="PF03168">
    <property type="entry name" value="LEA_2"/>
    <property type="match status" value="1"/>
</dbReference>
<protein>
    <recommendedName>
        <fullName evidence="6">Late embryogenesis abundant protein LEA-2 subgroup domain-containing protein</fullName>
    </recommendedName>
</protein>
<evidence type="ECO:0000256" key="1">
    <source>
        <dbReference type="ARBA" id="ARBA00004167"/>
    </source>
</evidence>
<dbReference type="AlphaFoldDB" id="S8DJ80"/>
<name>S8DJ80_9LAMI</name>
<dbReference type="OrthoDB" id="1739416at2759"/>
<gene>
    <name evidence="7" type="ORF">M569_11901</name>
</gene>
<feature type="domain" description="Late embryogenesis abundant protein LEA-2 subgroup" evidence="6">
    <location>
        <begin position="73"/>
        <end position="114"/>
    </location>
</feature>
<keyword evidence="8" id="KW-1185">Reference proteome</keyword>
<feature type="transmembrane region" description="Helical" evidence="5">
    <location>
        <begin position="52"/>
        <end position="75"/>
    </location>
</feature>
<dbReference type="GO" id="GO:0009506">
    <property type="term" value="C:plasmodesma"/>
    <property type="evidence" value="ECO:0007669"/>
    <property type="project" value="TreeGrafter"/>
</dbReference>
<evidence type="ECO:0000259" key="6">
    <source>
        <dbReference type="Pfam" id="PF03168"/>
    </source>
</evidence>
<dbReference type="PANTHER" id="PTHR31415:SF166">
    <property type="entry name" value="LATE EMBRYOGENESIS ABUNDANT (LEA) HYDROXYPROLINE-RICH GLYCOPROTEIN FAMILY"/>
    <property type="match status" value="1"/>
</dbReference>
<organism evidence="7 8">
    <name type="scientific">Genlisea aurea</name>
    <dbReference type="NCBI Taxonomy" id="192259"/>
    <lineage>
        <taxon>Eukaryota</taxon>
        <taxon>Viridiplantae</taxon>
        <taxon>Streptophyta</taxon>
        <taxon>Embryophyta</taxon>
        <taxon>Tracheophyta</taxon>
        <taxon>Spermatophyta</taxon>
        <taxon>Magnoliopsida</taxon>
        <taxon>eudicotyledons</taxon>
        <taxon>Gunneridae</taxon>
        <taxon>Pentapetalae</taxon>
        <taxon>asterids</taxon>
        <taxon>lamiids</taxon>
        <taxon>Lamiales</taxon>
        <taxon>Lentibulariaceae</taxon>
        <taxon>Genlisea</taxon>
    </lineage>
</organism>
<dbReference type="GO" id="GO:0005886">
    <property type="term" value="C:plasma membrane"/>
    <property type="evidence" value="ECO:0007669"/>
    <property type="project" value="TreeGrafter"/>
</dbReference>
<comment type="caution">
    <text evidence="7">The sequence shown here is derived from an EMBL/GenBank/DDBJ whole genome shotgun (WGS) entry which is preliminary data.</text>
</comment>
<sequence length="121" mass="13729">MSRKNCRRHENKLLWVVVVAVSSIIVVLVLLAVFVVWIVLRPTKPQFTLQDATIFNLNVTAPNVISIVLQITVVARNPNSKIGIYYDGMDTSANYRSQQITYVTQIPPVYQGHKCFNVWSP</sequence>
<dbReference type="EMBL" id="AUSU01005829">
    <property type="protein sequence ID" value="EPS62888.1"/>
    <property type="molecule type" value="Genomic_DNA"/>
</dbReference>
<keyword evidence="3 5" id="KW-1133">Transmembrane helix</keyword>